<sequence>MHKYSCLSRKNTLFSRFAQYRRDIFAIINTDGRDSANAIATIETFANENFPENDKPPTFAVPKRKKT</sequence>
<dbReference type="AlphaFoldDB" id="F3QU68"/>
<dbReference type="OrthoDB" id="9867842at2"/>
<name>F3QU68_9BACT</name>
<organism evidence="1 2">
    <name type="scientific">Paraprevotella xylaniphila YIT 11841</name>
    <dbReference type="NCBI Taxonomy" id="762982"/>
    <lineage>
        <taxon>Bacteria</taxon>
        <taxon>Pseudomonadati</taxon>
        <taxon>Bacteroidota</taxon>
        <taxon>Bacteroidia</taxon>
        <taxon>Bacteroidales</taxon>
        <taxon>Prevotellaceae</taxon>
        <taxon>Paraprevotella</taxon>
    </lineage>
</organism>
<comment type="caution">
    <text evidence="1">The sequence shown here is derived from an EMBL/GenBank/DDBJ whole genome shotgun (WGS) entry which is preliminary data.</text>
</comment>
<dbReference type="Proteomes" id="UP000005546">
    <property type="component" value="Unassembled WGS sequence"/>
</dbReference>
<protein>
    <submittedName>
        <fullName evidence="1">Conserved domain protein</fullName>
    </submittedName>
</protein>
<proteinExistence type="predicted"/>
<dbReference type="HOGENOM" id="CLU_2808560_0_0_10"/>
<evidence type="ECO:0000313" key="1">
    <source>
        <dbReference type="EMBL" id="EGG54154.1"/>
    </source>
</evidence>
<dbReference type="EMBL" id="AFBR01000046">
    <property type="protein sequence ID" value="EGG54154.1"/>
    <property type="molecule type" value="Genomic_DNA"/>
</dbReference>
<gene>
    <name evidence="1" type="ORF">HMPREF9442_01740</name>
</gene>
<keyword evidence="2" id="KW-1185">Reference proteome</keyword>
<dbReference type="STRING" id="762982.HMPREF9442_01740"/>
<evidence type="ECO:0000313" key="2">
    <source>
        <dbReference type="Proteomes" id="UP000005546"/>
    </source>
</evidence>
<accession>F3QU68</accession>
<reference evidence="1 2" key="1">
    <citation type="submission" date="2011-02" db="EMBL/GenBank/DDBJ databases">
        <authorList>
            <person name="Weinstock G."/>
            <person name="Sodergren E."/>
            <person name="Clifton S."/>
            <person name="Fulton L."/>
            <person name="Fulton B."/>
            <person name="Courtney L."/>
            <person name="Fronick C."/>
            <person name="Harrison M."/>
            <person name="Strong C."/>
            <person name="Farmer C."/>
            <person name="Delahaunty K."/>
            <person name="Markovic C."/>
            <person name="Hall O."/>
            <person name="Minx P."/>
            <person name="Tomlinson C."/>
            <person name="Mitreva M."/>
            <person name="Hou S."/>
            <person name="Chen J."/>
            <person name="Wollam A."/>
            <person name="Pepin K.H."/>
            <person name="Johnson M."/>
            <person name="Bhonagiri V."/>
            <person name="Zhang X."/>
            <person name="Suruliraj S."/>
            <person name="Warren W."/>
            <person name="Chinwalla A."/>
            <person name="Mardis E.R."/>
            <person name="Wilson R.K."/>
        </authorList>
    </citation>
    <scope>NUCLEOTIDE SEQUENCE [LARGE SCALE GENOMIC DNA]</scope>
    <source>
        <strain evidence="1 2">YIT 11841</strain>
    </source>
</reference>